<dbReference type="AlphaFoldDB" id="A0A3G9J5Q7"/>
<accession>A0A3G9J5Q7</accession>
<dbReference type="EMBL" id="AP019308">
    <property type="protein sequence ID" value="BBH20123.1"/>
    <property type="molecule type" value="Genomic_DNA"/>
</dbReference>
<name>A0A3G9J5Q7_9BACL</name>
<proteinExistence type="predicted"/>
<organism evidence="1 2">
    <name type="scientific">Paenibacillus baekrokdamisoli</name>
    <dbReference type="NCBI Taxonomy" id="1712516"/>
    <lineage>
        <taxon>Bacteria</taxon>
        <taxon>Bacillati</taxon>
        <taxon>Bacillota</taxon>
        <taxon>Bacilli</taxon>
        <taxon>Bacillales</taxon>
        <taxon>Paenibacillaceae</taxon>
        <taxon>Paenibacillus</taxon>
    </lineage>
</organism>
<reference evidence="1 2" key="1">
    <citation type="submission" date="2018-11" db="EMBL/GenBank/DDBJ databases">
        <title>Complete genome sequence of Paenibacillus baekrokdamisoli strain KCTC 33723.</title>
        <authorList>
            <person name="Kang S.W."/>
            <person name="Lee K.C."/>
            <person name="Kim K.K."/>
            <person name="Kim J.S."/>
            <person name="Kim D.S."/>
            <person name="Ko S.H."/>
            <person name="Yang S.H."/>
            <person name="Lee J.S."/>
        </authorList>
    </citation>
    <scope>NUCLEOTIDE SEQUENCE [LARGE SCALE GENOMIC DNA]</scope>
    <source>
        <strain evidence="1 2">KCTC 33723</strain>
    </source>
</reference>
<sequence>MTFRRKAISLQGKRVQVTATYGGTFTGTILSVGADFLILSALIRGIRRRRIIRLAEIVALLALI</sequence>
<protein>
    <submittedName>
        <fullName evidence="1">Uncharacterized protein</fullName>
    </submittedName>
</protein>
<gene>
    <name evidence="1" type="ORF">Back11_14680</name>
</gene>
<dbReference type="KEGG" id="pbk:Back11_14680"/>
<evidence type="ECO:0000313" key="2">
    <source>
        <dbReference type="Proteomes" id="UP000275368"/>
    </source>
</evidence>
<dbReference type="Proteomes" id="UP000275368">
    <property type="component" value="Chromosome"/>
</dbReference>
<dbReference type="RefSeq" id="WP_125654943.1">
    <property type="nucleotide sequence ID" value="NZ_AP019308.1"/>
</dbReference>
<keyword evidence="2" id="KW-1185">Reference proteome</keyword>
<evidence type="ECO:0000313" key="1">
    <source>
        <dbReference type="EMBL" id="BBH20123.1"/>
    </source>
</evidence>